<reference evidence="7 8" key="1">
    <citation type="submission" date="2018-07" db="EMBL/GenBank/DDBJ databases">
        <title>Genomic Encyclopedia of Type Strains, Phase IV (KMG-IV): sequencing the most valuable type-strain genomes for metagenomic binning, comparative biology and taxonomic classification.</title>
        <authorList>
            <person name="Goeker M."/>
        </authorList>
    </citation>
    <scope>NUCLEOTIDE SEQUENCE [LARGE SCALE GENOMIC DNA]</scope>
    <source>
        <strain evidence="7 8">DSM 4134</strain>
    </source>
</reference>
<dbReference type="InterPro" id="IPR045851">
    <property type="entry name" value="AMP-bd_C_sf"/>
</dbReference>
<keyword evidence="2" id="KW-0436">Ligase</keyword>
<evidence type="ECO:0000256" key="3">
    <source>
        <dbReference type="ARBA" id="ARBA00022741"/>
    </source>
</evidence>
<gene>
    <name evidence="7" type="ORF">C7460_11243</name>
</gene>
<sequence length="663" mass="74331">MNQKENNMTQDTPKILWTPGQDLIKNSNLTSYIAWLQEAKSLHFSNYDELWKWSVDEVDAFWESIYEYFEVIDHGKYNQVTSGGHMPGVRWFEGSEINYAEHIFRHAADGPAIIFQREGEDPVEVSWDELKQKTAAFAEYLLAQGVEKGDRVVGYIPNIPEATIAFLATCSIGAVWSSCSPDFGASSVVDRFLQIAPKVFVTVDGYQYGGKMFDRTAVVEEVINQLPSVKAVVEIPYLTSDKKLATSDLWEACVSNDSSKLTFTPVPFSHPIWVLYSSGTTGQPKAITHSQGGVLLEHLKYVSFHNDVRAGERYFWYTTTGWMMWNFVQATLLCGATIVLYDGSPGFPDIKSLWKMAADLRVNHFGTSAPFIVACMKAKVDPASEFDLEALRSISSTGSPLPPEGFSWVYDHVKKDVWLCSMSGGTDVCSAFVGGCPVVPLYEGEIQRRALGCAMYAFDEKGTPQINSVGEMVVTKPMPSMPIYFWNDTDQERYKESYFEMFPHVWRHGDWLEITDRNTLIIKGRSDATLNRHGIRIGTAEIYQSMSKVEAIQDSLVVNLELDGGHHYMPLFVVMKAGYSLSESVKKQIAQQLKADYTSRHVPDEVIEVTEIPLTISGKKMEAPVKKILMGHSAASSANLGAMKNPHSLQVFENFYTEKLKAH</sequence>
<dbReference type="PROSITE" id="PS00455">
    <property type="entry name" value="AMP_BINDING"/>
    <property type="match status" value="1"/>
</dbReference>
<comment type="caution">
    <text evidence="7">The sequence shown here is derived from an EMBL/GenBank/DDBJ whole genome shotgun (WGS) entry which is preliminary data.</text>
</comment>
<feature type="domain" description="AMP-dependent synthetase/ligase" evidence="5">
    <location>
        <begin position="107"/>
        <end position="478"/>
    </location>
</feature>
<evidence type="ECO:0000259" key="6">
    <source>
        <dbReference type="Pfam" id="PF16177"/>
    </source>
</evidence>
<accession>A0A3D9L220</accession>
<evidence type="ECO:0000313" key="7">
    <source>
        <dbReference type="EMBL" id="RED97434.1"/>
    </source>
</evidence>
<dbReference type="GO" id="GO:0030729">
    <property type="term" value="F:acetoacetate-CoA ligase activity"/>
    <property type="evidence" value="ECO:0007669"/>
    <property type="project" value="InterPro"/>
</dbReference>
<dbReference type="Gene3D" id="3.30.300.30">
    <property type="match status" value="1"/>
</dbReference>
<comment type="similarity">
    <text evidence="1">Belongs to the ATP-dependent AMP-binding enzyme family.</text>
</comment>
<dbReference type="NCBIfam" id="TIGR01217">
    <property type="entry name" value="ac_ac_CoA_syn"/>
    <property type="match status" value="1"/>
</dbReference>
<evidence type="ECO:0000256" key="2">
    <source>
        <dbReference type="ARBA" id="ARBA00022598"/>
    </source>
</evidence>
<dbReference type="NCBIfam" id="NF002937">
    <property type="entry name" value="PRK03584.1"/>
    <property type="match status" value="1"/>
</dbReference>
<dbReference type="PANTHER" id="PTHR42921:SF1">
    <property type="entry name" value="ACETOACETYL-COA SYNTHETASE"/>
    <property type="match status" value="1"/>
</dbReference>
<evidence type="ECO:0000256" key="4">
    <source>
        <dbReference type="ARBA" id="ARBA00022840"/>
    </source>
</evidence>
<dbReference type="InterPro" id="IPR032387">
    <property type="entry name" value="ACAS_N"/>
</dbReference>
<dbReference type="Gene3D" id="3.40.50.12780">
    <property type="entry name" value="N-terminal domain of ligase-like"/>
    <property type="match status" value="1"/>
</dbReference>
<keyword evidence="8" id="KW-1185">Reference proteome</keyword>
<dbReference type="AlphaFoldDB" id="A0A3D9L220"/>
<dbReference type="InterPro" id="IPR042099">
    <property type="entry name" value="ANL_N_sf"/>
</dbReference>
<dbReference type="InterPro" id="IPR000873">
    <property type="entry name" value="AMP-dep_synth/lig_dom"/>
</dbReference>
<evidence type="ECO:0000259" key="5">
    <source>
        <dbReference type="Pfam" id="PF00501"/>
    </source>
</evidence>
<dbReference type="Pfam" id="PF16177">
    <property type="entry name" value="ACAS_N"/>
    <property type="match status" value="1"/>
</dbReference>
<dbReference type="InterPro" id="IPR020845">
    <property type="entry name" value="AMP-binding_CS"/>
</dbReference>
<dbReference type="GO" id="GO:0006629">
    <property type="term" value="P:lipid metabolic process"/>
    <property type="evidence" value="ECO:0007669"/>
    <property type="project" value="InterPro"/>
</dbReference>
<protein>
    <submittedName>
        <fullName evidence="7">Acetoacetyl-CoA synthetase</fullName>
    </submittedName>
</protein>
<dbReference type="Proteomes" id="UP000256779">
    <property type="component" value="Unassembled WGS sequence"/>
</dbReference>
<keyword evidence="4" id="KW-0067">ATP-binding</keyword>
<evidence type="ECO:0000256" key="1">
    <source>
        <dbReference type="ARBA" id="ARBA00006432"/>
    </source>
</evidence>
<keyword evidence="3" id="KW-0547">Nucleotide-binding</keyword>
<dbReference type="SUPFAM" id="SSF56801">
    <property type="entry name" value="Acetyl-CoA synthetase-like"/>
    <property type="match status" value="1"/>
</dbReference>
<name>A0A3D9L220_MARFU</name>
<dbReference type="InterPro" id="IPR005914">
    <property type="entry name" value="Acac_CoA_synth"/>
</dbReference>
<dbReference type="PANTHER" id="PTHR42921">
    <property type="entry name" value="ACETOACETYL-COA SYNTHETASE"/>
    <property type="match status" value="1"/>
</dbReference>
<dbReference type="EMBL" id="QREG01000012">
    <property type="protein sequence ID" value="RED97434.1"/>
    <property type="molecule type" value="Genomic_DNA"/>
</dbReference>
<evidence type="ECO:0000313" key="8">
    <source>
        <dbReference type="Proteomes" id="UP000256779"/>
    </source>
</evidence>
<organism evidence="7 8">
    <name type="scientific">Marinoscillum furvescens DSM 4134</name>
    <dbReference type="NCBI Taxonomy" id="1122208"/>
    <lineage>
        <taxon>Bacteria</taxon>
        <taxon>Pseudomonadati</taxon>
        <taxon>Bacteroidota</taxon>
        <taxon>Cytophagia</taxon>
        <taxon>Cytophagales</taxon>
        <taxon>Reichenbachiellaceae</taxon>
        <taxon>Marinoscillum</taxon>
    </lineage>
</organism>
<feature type="domain" description="Acetyl-coenzyme A synthetase N-terminal" evidence="6">
    <location>
        <begin position="47"/>
        <end position="102"/>
    </location>
</feature>
<dbReference type="GO" id="GO:0005524">
    <property type="term" value="F:ATP binding"/>
    <property type="evidence" value="ECO:0007669"/>
    <property type="project" value="UniProtKB-KW"/>
</dbReference>
<dbReference type="Pfam" id="PF00501">
    <property type="entry name" value="AMP-binding"/>
    <property type="match status" value="1"/>
</dbReference>
<proteinExistence type="inferred from homology"/>